<proteinExistence type="predicted"/>
<gene>
    <name evidence="1" type="ORF">AWW70_00150</name>
</gene>
<evidence type="ECO:0000313" key="1">
    <source>
        <dbReference type="EMBL" id="KWU68220.1"/>
    </source>
</evidence>
<organism evidence="1 2">
    <name type="scientific">Bacillus mycoides</name>
    <dbReference type="NCBI Taxonomy" id="1405"/>
    <lineage>
        <taxon>Bacteria</taxon>
        <taxon>Bacillati</taxon>
        <taxon>Bacillota</taxon>
        <taxon>Bacilli</taxon>
        <taxon>Bacillales</taxon>
        <taxon>Bacillaceae</taxon>
        <taxon>Bacillus</taxon>
        <taxon>Bacillus cereus group</taxon>
    </lineage>
</organism>
<sequence length="62" mass="7120">MPELALYEMKCGDSDCGKISLQELDLERYNLCPYCGEDTDYTPGRIEPVLVYTPRSERNSIK</sequence>
<comment type="caution">
    <text evidence="1">The sequence shown here is derived from an EMBL/GenBank/DDBJ whole genome shotgun (WGS) entry which is preliminary data.</text>
</comment>
<reference evidence="1 2" key="1">
    <citation type="submission" date="2016-01" db="EMBL/GenBank/DDBJ databases">
        <authorList>
            <person name="McClelland M."/>
            <person name="Jain A."/>
            <person name="Saraogi P."/>
            <person name="Mendelson R."/>
            <person name="Westerman R."/>
            <person name="SanMiguel P."/>
            <person name="Csonka L."/>
        </authorList>
    </citation>
    <scope>NUCLEOTIDE SEQUENCE [LARGE SCALE GENOMIC DNA]</scope>
    <source>
        <strain evidence="1 2">PE8-15</strain>
    </source>
</reference>
<evidence type="ECO:0000313" key="2">
    <source>
        <dbReference type="Proteomes" id="UP000065797"/>
    </source>
</evidence>
<dbReference type="RefSeq" id="WP_060748914.1">
    <property type="nucleotide sequence ID" value="NZ_LRPH01000001.1"/>
</dbReference>
<dbReference type="EMBL" id="LRPH01000001">
    <property type="protein sequence ID" value="KWU68220.1"/>
    <property type="molecule type" value="Genomic_DNA"/>
</dbReference>
<accession>A0A120EKA3</accession>
<dbReference type="Proteomes" id="UP000065797">
    <property type="component" value="Unassembled WGS sequence"/>
</dbReference>
<protein>
    <submittedName>
        <fullName evidence="1">Uncharacterized protein</fullName>
    </submittedName>
</protein>
<name>A0A120EKA3_BACMY</name>
<dbReference type="AlphaFoldDB" id="A0A120EKA3"/>